<feature type="compositionally biased region" description="Basic and acidic residues" evidence="1">
    <location>
        <begin position="8"/>
        <end position="17"/>
    </location>
</feature>
<sequence>MKSATADTPKRRLRTDTTDLPLPVLPPPTIEGEKAPFPNDSANQGYL</sequence>
<proteinExistence type="predicted"/>
<evidence type="ECO:0000313" key="2">
    <source>
        <dbReference type="EMBL" id="MEY9313414.1"/>
    </source>
</evidence>
<reference evidence="2 3" key="1">
    <citation type="submission" date="2024-07" db="EMBL/GenBank/DDBJ databases">
        <title>Genomic Encyclopedia of Type Strains, Phase V (KMG-V): Genome sequencing to study the core and pangenomes of soil and plant-associated prokaryotes.</title>
        <authorList>
            <person name="Whitman W."/>
        </authorList>
    </citation>
    <scope>NUCLEOTIDE SEQUENCE [LARGE SCALE GENOMIC DNA]</scope>
    <source>
        <strain evidence="2 3">USDA 415</strain>
    </source>
</reference>
<comment type="caution">
    <text evidence="2">The sequence shown here is derived from an EMBL/GenBank/DDBJ whole genome shotgun (WGS) entry which is preliminary data.</text>
</comment>
<accession>A0ABV4ER40</accession>
<feature type="region of interest" description="Disordered" evidence="1">
    <location>
        <begin position="1"/>
        <end position="47"/>
    </location>
</feature>
<name>A0ABV4ER40_BRAEL</name>
<gene>
    <name evidence="2" type="ORF">ABIF29_000213</name>
</gene>
<evidence type="ECO:0000313" key="3">
    <source>
        <dbReference type="Proteomes" id="UP001565471"/>
    </source>
</evidence>
<keyword evidence="3" id="KW-1185">Reference proteome</keyword>
<protein>
    <submittedName>
        <fullName evidence="2">Uncharacterized protein</fullName>
    </submittedName>
</protein>
<dbReference type="Proteomes" id="UP001565471">
    <property type="component" value="Unassembled WGS sequence"/>
</dbReference>
<dbReference type="EMBL" id="JBGBZA010000001">
    <property type="protein sequence ID" value="MEY9313414.1"/>
    <property type="molecule type" value="Genomic_DNA"/>
</dbReference>
<evidence type="ECO:0000256" key="1">
    <source>
        <dbReference type="SAM" id="MobiDB-lite"/>
    </source>
</evidence>
<organism evidence="2 3">
    <name type="scientific">Bradyrhizobium elkanii</name>
    <dbReference type="NCBI Taxonomy" id="29448"/>
    <lineage>
        <taxon>Bacteria</taxon>
        <taxon>Pseudomonadati</taxon>
        <taxon>Pseudomonadota</taxon>
        <taxon>Alphaproteobacteria</taxon>
        <taxon>Hyphomicrobiales</taxon>
        <taxon>Nitrobacteraceae</taxon>
        <taxon>Bradyrhizobium</taxon>
    </lineage>
</organism>